<dbReference type="GO" id="GO:0051213">
    <property type="term" value="F:dioxygenase activity"/>
    <property type="evidence" value="ECO:0007669"/>
    <property type="project" value="UniProtKB-KW"/>
</dbReference>
<comment type="similarity">
    <text evidence="2">Belongs to the DODA-type extradiol aromatic ring-opening dioxygenase family.</text>
</comment>
<dbReference type="CDD" id="cd07363">
    <property type="entry name" value="45_DOPA_Dioxygenase"/>
    <property type="match status" value="1"/>
</dbReference>
<organism evidence="7 8">
    <name type="scientific">Rhodoferax ferrireducens</name>
    <dbReference type="NCBI Taxonomy" id="192843"/>
    <lineage>
        <taxon>Bacteria</taxon>
        <taxon>Pseudomonadati</taxon>
        <taxon>Pseudomonadota</taxon>
        <taxon>Betaproteobacteria</taxon>
        <taxon>Burkholderiales</taxon>
        <taxon>Comamonadaceae</taxon>
        <taxon>Rhodoferax</taxon>
    </lineage>
</organism>
<sequence length="267" mass="28343">MASTPLAPVLFISHGAPTFALEPGLLGPQLTALGAQLADIRAVLVVSPHWQTRGVKVMATAQPETVHDFGGFASALYDLHYPAAGHPALAAEVAQLLADAGWPVAVDGQRGLDHGAWVPLRHLLPDAQLPVFQVSLPHDLDTAGALRLGQALAPLRARGVLVVGSGSMTHNLYEFRHAQAAAADYAVEFTHWIRQAVNSNAVDKLVDYRQRAPHALRAHPTEEHYLPLLVAMGARSGDEPAHVIDGGITNGVLSMESYAWGLPATAH</sequence>
<accession>A0ABU2C3M5</accession>
<comment type="cofactor">
    <cofactor evidence="1">
        <name>Zn(2+)</name>
        <dbReference type="ChEBI" id="CHEBI:29105"/>
    </cofactor>
</comment>
<evidence type="ECO:0000256" key="4">
    <source>
        <dbReference type="ARBA" id="ARBA00022833"/>
    </source>
</evidence>
<evidence type="ECO:0000256" key="3">
    <source>
        <dbReference type="ARBA" id="ARBA00022723"/>
    </source>
</evidence>
<dbReference type="RefSeq" id="WP_310370523.1">
    <property type="nucleotide sequence ID" value="NZ_JAVDXT010000001.1"/>
</dbReference>
<feature type="domain" description="Extradiol ring-cleavage dioxygenase class III enzyme subunit B" evidence="6">
    <location>
        <begin position="40"/>
        <end position="241"/>
    </location>
</feature>
<dbReference type="EMBL" id="JAVDXT010000001">
    <property type="protein sequence ID" value="MDR7375936.1"/>
    <property type="molecule type" value="Genomic_DNA"/>
</dbReference>
<evidence type="ECO:0000313" key="8">
    <source>
        <dbReference type="Proteomes" id="UP001180487"/>
    </source>
</evidence>
<keyword evidence="4" id="KW-0862">Zinc</keyword>
<dbReference type="InterPro" id="IPR014436">
    <property type="entry name" value="Extradiol_dOase_DODA"/>
</dbReference>
<dbReference type="PANTHER" id="PTHR30096">
    <property type="entry name" value="4,5-DOPA DIOXYGENASE EXTRADIOL-LIKE PROTEIN"/>
    <property type="match status" value="1"/>
</dbReference>
<keyword evidence="5 7" id="KW-0560">Oxidoreductase</keyword>
<evidence type="ECO:0000256" key="2">
    <source>
        <dbReference type="ARBA" id="ARBA00007581"/>
    </source>
</evidence>
<gene>
    <name evidence="7" type="ORF">J2X19_000594</name>
</gene>
<reference evidence="7 8" key="1">
    <citation type="submission" date="2023-07" db="EMBL/GenBank/DDBJ databases">
        <title>Sorghum-associated microbial communities from plants grown in Nebraska, USA.</title>
        <authorList>
            <person name="Schachtman D."/>
        </authorList>
    </citation>
    <scope>NUCLEOTIDE SEQUENCE [LARGE SCALE GENOMIC DNA]</scope>
    <source>
        <strain evidence="7 8">BE313</strain>
    </source>
</reference>
<name>A0ABU2C3M5_9BURK</name>
<proteinExistence type="inferred from homology"/>
<dbReference type="PIRSF" id="PIRSF006157">
    <property type="entry name" value="Doxgns_DODA"/>
    <property type="match status" value="1"/>
</dbReference>
<dbReference type="EC" id="1.13.11.-" evidence="7"/>
<comment type="caution">
    <text evidence="7">The sequence shown here is derived from an EMBL/GenBank/DDBJ whole genome shotgun (WGS) entry which is preliminary data.</text>
</comment>
<keyword evidence="8" id="KW-1185">Reference proteome</keyword>
<keyword evidence="7" id="KW-0223">Dioxygenase</keyword>
<dbReference type="PANTHER" id="PTHR30096:SF0">
    <property type="entry name" value="4,5-DOPA DIOXYGENASE EXTRADIOL-LIKE PROTEIN"/>
    <property type="match status" value="1"/>
</dbReference>
<dbReference type="SUPFAM" id="SSF53213">
    <property type="entry name" value="LigB-like"/>
    <property type="match status" value="1"/>
</dbReference>
<dbReference type="Gene3D" id="3.40.830.10">
    <property type="entry name" value="LigB-like"/>
    <property type="match status" value="1"/>
</dbReference>
<protein>
    <submittedName>
        <fullName evidence="7">4,5-DOPA dioxygenase extradiol</fullName>
        <ecNumber evidence="7">1.13.11.-</ecNumber>
    </submittedName>
</protein>
<evidence type="ECO:0000259" key="6">
    <source>
        <dbReference type="Pfam" id="PF02900"/>
    </source>
</evidence>
<evidence type="ECO:0000256" key="5">
    <source>
        <dbReference type="ARBA" id="ARBA00023002"/>
    </source>
</evidence>
<dbReference type="Pfam" id="PF02900">
    <property type="entry name" value="LigB"/>
    <property type="match status" value="1"/>
</dbReference>
<evidence type="ECO:0000256" key="1">
    <source>
        <dbReference type="ARBA" id="ARBA00001947"/>
    </source>
</evidence>
<keyword evidence="3" id="KW-0479">Metal-binding</keyword>
<evidence type="ECO:0000313" key="7">
    <source>
        <dbReference type="EMBL" id="MDR7375936.1"/>
    </source>
</evidence>
<dbReference type="Proteomes" id="UP001180487">
    <property type="component" value="Unassembled WGS sequence"/>
</dbReference>
<dbReference type="InterPro" id="IPR004183">
    <property type="entry name" value="Xdiol_dOase_suB"/>
</dbReference>